<dbReference type="Pfam" id="PF10127">
    <property type="entry name" value="RlaP"/>
    <property type="match status" value="1"/>
</dbReference>
<name>A0A2S5KQ16_9PROT</name>
<comment type="caution">
    <text evidence="1">The sequence shown here is derived from an EMBL/GenBank/DDBJ whole genome shotgun (WGS) entry which is preliminary data.</text>
</comment>
<dbReference type="EMBL" id="PRLP01000045">
    <property type="protein sequence ID" value="PPC76649.1"/>
    <property type="molecule type" value="Genomic_DNA"/>
</dbReference>
<evidence type="ECO:0000313" key="1">
    <source>
        <dbReference type="EMBL" id="PPC76649.1"/>
    </source>
</evidence>
<dbReference type="AlphaFoldDB" id="A0A2S5KQ16"/>
<reference evidence="1 2" key="1">
    <citation type="submission" date="2018-02" db="EMBL/GenBank/DDBJ databases">
        <title>novel marine gammaproteobacteria from coastal saline agro ecosystem.</title>
        <authorList>
            <person name="Krishnan R."/>
            <person name="Ramesh Kumar N."/>
        </authorList>
    </citation>
    <scope>NUCLEOTIDE SEQUENCE [LARGE SCALE GENOMIC DNA]</scope>
    <source>
        <strain evidence="1 2">228</strain>
    </source>
</reference>
<evidence type="ECO:0000313" key="2">
    <source>
        <dbReference type="Proteomes" id="UP000238196"/>
    </source>
</evidence>
<protein>
    <submittedName>
        <fullName evidence="1">Nucleotidyltransferase</fullName>
    </submittedName>
</protein>
<accession>A0A2S5KQ16</accession>
<proteinExistence type="predicted"/>
<dbReference type="InterPro" id="IPR018775">
    <property type="entry name" value="RlaP"/>
</dbReference>
<dbReference type="OrthoDB" id="9796845at2"/>
<organism evidence="1 2">
    <name type="scientific">Proteobacteria bacterium 228</name>
    <dbReference type="NCBI Taxonomy" id="2083153"/>
    <lineage>
        <taxon>Bacteria</taxon>
        <taxon>Pseudomonadati</taxon>
        <taxon>Pseudomonadota</taxon>
    </lineage>
</organism>
<gene>
    <name evidence="1" type="ORF">C4K68_14245</name>
</gene>
<sequence length="253" mass="28757">MQNKILQTLAALEQQQRMRILFACESGSRAWHCASADSDYDVRFIYVRPLPHYLSIGQHPDTLSQPISDRLDLHGWDVRKALTLLRSSNPSLLEWLHSSMVYRADEPWLAACRALAEQAFRPLPLFHHYLAMAHNNRQKAGDWTAKRYLYVLRSLLCAWWLVHYQRMPPLAVDALCGGLPLDSSQRESMATLLCAKRGATEQQPVQRYPILDALIATLATSLPEQPPAIRPPADMALFDELLLHTVVLPFQPA</sequence>
<dbReference type="PANTHER" id="PTHR34817:SF2">
    <property type="entry name" value="NUCLEOTIDYLTRANSFERASE"/>
    <property type="match status" value="1"/>
</dbReference>
<dbReference type="Proteomes" id="UP000238196">
    <property type="component" value="Unassembled WGS sequence"/>
</dbReference>
<dbReference type="PANTHER" id="PTHR34817">
    <property type="entry name" value="NUCLEOTIDYLTRANSFERASE"/>
    <property type="match status" value="1"/>
</dbReference>